<keyword evidence="2" id="KW-1185">Reference proteome</keyword>
<dbReference type="AlphaFoldDB" id="A0A9W6WH69"/>
<name>A0A9W6WH69_AMBMO</name>
<organism evidence="1 2">
    <name type="scientific">Ambrosiozyma monospora</name>
    <name type="common">Yeast</name>
    <name type="synonym">Endomycopsis monosporus</name>
    <dbReference type="NCBI Taxonomy" id="43982"/>
    <lineage>
        <taxon>Eukaryota</taxon>
        <taxon>Fungi</taxon>
        <taxon>Dikarya</taxon>
        <taxon>Ascomycota</taxon>
        <taxon>Saccharomycotina</taxon>
        <taxon>Pichiomycetes</taxon>
        <taxon>Pichiales</taxon>
        <taxon>Pichiaceae</taxon>
        <taxon>Ambrosiozyma</taxon>
    </lineage>
</organism>
<protein>
    <submittedName>
        <fullName evidence="1">Unnamed protein product</fullName>
    </submittedName>
</protein>
<evidence type="ECO:0000313" key="1">
    <source>
        <dbReference type="EMBL" id="GME71767.1"/>
    </source>
</evidence>
<dbReference type="EMBL" id="BSXU01010328">
    <property type="protein sequence ID" value="GME71767.1"/>
    <property type="molecule type" value="Genomic_DNA"/>
</dbReference>
<dbReference type="Proteomes" id="UP001165063">
    <property type="component" value="Unassembled WGS sequence"/>
</dbReference>
<reference evidence="1" key="1">
    <citation type="submission" date="2023-04" db="EMBL/GenBank/DDBJ databases">
        <title>Ambrosiozyma monospora NBRC 1965.</title>
        <authorList>
            <person name="Ichikawa N."/>
            <person name="Sato H."/>
            <person name="Tonouchi N."/>
        </authorList>
    </citation>
    <scope>NUCLEOTIDE SEQUENCE</scope>
    <source>
        <strain evidence="1">NBRC 1965</strain>
    </source>
</reference>
<accession>A0A9W6WH69</accession>
<comment type="caution">
    <text evidence="1">The sequence shown here is derived from an EMBL/GenBank/DDBJ whole genome shotgun (WGS) entry which is preliminary data.</text>
</comment>
<gene>
    <name evidence="1" type="ORF">Amon01_000931900</name>
</gene>
<sequence length="104" mass="13048">MFNEKLNDEDRKFLFYHMHIPKWDPFRFMRDKLTVNDEGDDQRLLGWNKKVVDLELICYVNMYHDFCEMRYQFNCFEGYSQEEKDSICEFLKHRIDWLKTNTWD</sequence>
<proteinExistence type="predicted"/>
<evidence type="ECO:0000313" key="2">
    <source>
        <dbReference type="Proteomes" id="UP001165063"/>
    </source>
</evidence>